<proteinExistence type="predicted"/>
<keyword evidence="2" id="KW-1185">Reference proteome</keyword>
<protein>
    <recommendedName>
        <fullName evidence="3">Transposase</fullName>
    </recommendedName>
</protein>
<reference evidence="1 2" key="1">
    <citation type="submission" date="2023-09" db="EMBL/GenBank/DDBJ databases">
        <title>Streptomyces sp. nov.: A antagonism against Alternaria gaisen Producing Streptochlin, Isolated from Tamarix root soil.</title>
        <authorList>
            <person name="Chen Y."/>
        </authorList>
    </citation>
    <scope>NUCLEOTIDE SEQUENCE [LARGE SCALE GENOMIC DNA]</scope>
    <source>
        <strain evidence="1 2">TRM76323</strain>
    </source>
</reference>
<accession>A0ABU3QHU6</accession>
<name>A0ABU3QHU6_9ACTN</name>
<comment type="caution">
    <text evidence="1">The sequence shown here is derived from an EMBL/GenBank/DDBJ whole genome shotgun (WGS) entry which is preliminary data.</text>
</comment>
<evidence type="ECO:0000313" key="2">
    <source>
        <dbReference type="Proteomes" id="UP001250181"/>
    </source>
</evidence>
<dbReference type="RefSeq" id="WP_315877424.1">
    <property type="nucleotide sequence ID" value="NZ_JAWCTQ010000009.1"/>
</dbReference>
<organism evidence="1 2">
    <name type="scientific">Streptomyces tamarix</name>
    <dbReference type="NCBI Taxonomy" id="3078565"/>
    <lineage>
        <taxon>Bacteria</taxon>
        <taxon>Bacillati</taxon>
        <taxon>Actinomycetota</taxon>
        <taxon>Actinomycetes</taxon>
        <taxon>Kitasatosporales</taxon>
        <taxon>Streptomycetaceae</taxon>
        <taxon>Streptomyces</taxon>
    </lineage>
</organism>
<sequence>MWKLTRPDNRHDKLVRDTLLDLQNHHLVRIETVQEDQRQVWVLTR</sequence>
<evidence type="ECO:0000313" key="1">
    <source>
        <dbReference type="EMBL" id="MDT9682336.1"/>
    </source>
</evidence>
<gene>
    <name evidence="1" type="ORF">RND61_09640</name>
</gene>
<evidence type="ECO:0008006" key="3">
    <source>
        <dbReference type="Google" id="ProtNLM"/>
    </source>
</evidence>
<dbReference type="EMBL" id="JAWCTQ010000009">
    <property type="protein sequence ID" value="MDT9682336.1"/>
    <property type="molecule type" value="Genomic_DNA"/>
</dbReference>
<dbReference type="Proteomes" id="UP001250181">
    <property type="component" value="Unassembled WGS sequence"/>
</dbReference>